<dbReference type="EMBL" id="JAPQKO010000008">
    <property type="protein sequence ID" value="KAJ5151861.1"/>
    <property type="molecule type" value="Genomic_DNA"/>
</dbReference>
<dbReference type="OrthoDB" id="185373at2759"/>
<sequence length="706" mass="81500">MPKTRALKASLPLSLTRVRRILYGQGLNSSLRHVIFDQIHNALGPSDRKLISDAKLWNEVVIRATSLYARTQQRRQWKMALAMHFPRGHDRVEALNNPVLHVLKPEHQELLEMVRDDCYGSFQQKWQNMSRISRSEAWQPLAIWLLKHDPKHALGFLLVTARDAQRPNMVMVADCLRYIDTFYYKDWARDWRHGEHTYQSLIENCLHPLTWPVLHLSQKAVHLFVKRSGRLALAQAFEMTKHRGSPLKPETILAFMSRFVYQRNVDLALAALDRLLALRNPGFTLETESVRRHCCKLLTLDAVEEHAEGRNFRVLPRLLELGIRPDQTMMNIVLSNAYKTGDAQLGTDMLQFMKSYGHKLDGYTYSILLSEALKRGDRARVNSLIVEIESNEGFLQNPHITSKLVYAHYIFNVKNLDVDADPERAFHILLDSYCRYHDITTLQQLGIVPPNYSPREGKSNIAPIPSALFTMLATYLRCNIRFLDVHRVYNRFLELVRQGNPAFTGLVETDHFYNEFLRALRTNPRGLQLCVQMVKDMLHPPPGLVDQHTGRAINHVKPTIRTWTLLLSAFIYSRNVNSSERIKEMMRNHGIEYDHTVWNVIISGYASSQQVPKTATTIKAMEKAGYSIDAYTMKSLRFLRNPDQLGVSIDELDQKTAKRRKWARMPRWLLPLPKQKRPVDSDDSNRSVSSVDPKAPSSGQQPWPHD</sequence>
<feature type="region of interest" description="Disordered" evidence="1">
    <location>
        <begin position="673"/>
        <end position="706"/>
    </location>
</feature>
<dbReference type="PANTHER" id="PTHR47939">
    <property type="entry name" value="MEMBRANE-ASSOCIATED SALT-INDUCIBLE PROTEIN-LIKE"/>
    <property type="match status" value="1"/>
</dbReference>
<dbReference type="Proteomes" id="UP001146351">
    <property type="component" value="Unassembled WGS sequence"/>
</dbReference>
<proteinExistence type="predicted"/>
<dbReference type="PANTHER" id="PTHR47939:SF5">
    <property type="entry name" value="PENTACOTRIPEPTIDE-REPEAT REGION OF PRORP DOMAIN-CONTAINING PROTEIN"/>
    <property type="match status" value="1"/>
</dbReference>
<accession>A0A9W9HP34</accession>
<comment type="caution">
    <text evidence="2">The sequence shown here is derived from an EMBL/GenBank/DDBJ whole genome shotgun (WGS) entry which is preliminary data.</text>
</comment>
<evidence type="ECO:0008006" key="4">
    <source>
        <dbReference type="Google" id="ProtNLM"/>
    </source>
</evidence>
<evidence type="ECO:0000313" key="2">
    <source>
        <dbReference type="EMBL" id="KAJ5151861.1"/>
    </source>
</evidence>
<reference evidence="2" key="2">
    <citation type="journal article" date="2023" name="IMA Fungus">
        <title>Comparative genomic study of the Penicillium genus elucidates a diverse pangenome and 15 lateral gene transfer events.</title>
        <authorList>
            <person name="Petersen C."/>
            <person name="Sorensen T."/>
            <person name="Nielsen M.R."/>
            <person name="Sondergaard T.E."/>
            <person name="Sorensen J.L."/>
            <person name="Fitzpatrick D.A."/>
            <person name="Frisvad J.C."/>
            <person name="Nielsen K.L."/>
        </authorList>
    </citation>
    <scope>NUCLEOTIDE SEQUENCE</scope>
    <source>
        <strain evidence="2">IBT 21917</strain>
    </source>
</reference>
<dbReference type="Pfam" id="PF13812">
    <property type="entry name" value="PPR_3"/>
    <property type="match status" value="1"/>
</dbReference>
<dbReference type="Gene3D" id="1.25.40.10">
    <property type="entry name" value="Tetratricopeptide repeat domain"/>
    <property type="match status" value="2"/>
</dbReference>
<keyword evidence="3" id="KW-1185">Reference proteome</keyword>
<evidence type="ECO:0000256" key="1">
    <source>
        <dbReference type="SAM" id="MobiDB-lite"/>
    </source>
</evidence>
<feature type="compositionally biased region" description="Polar residues" evidence="1">
    <location>
        <begin position="697"/>
        <end position="706"/>
    </location>
</feature>
<protein>
    <recommendedName>
        <fullName evidence="4">Pentatricopeptide repeat protein</fullName>
    </recommendedName>
</protein>
<name>A0A9W9HP34_9EURO</name>
<dbReference type="InterPro" id="IPR050667">
    <property type="entry name" value="PPR-containing_protein"/>
</dbReference>
<organism evidence="2 3">
    <name type="scientific">Penicillium capsulatum</name>
    <dbReference type="NCBI Taxonomy" id="69766"/>
    <lineage>
        <taxon>Eukaryota</taxon>
        <taxon>Fungi</taxon>
        <taxon>Dikarya</taxon>
        <taxon>Ascomycota</taxon>
        <taxon>Pezizomycotina</taxon>
        <taxon>Eurotiomycetes</taxon>
        <taxon>Eurotiomycetidae</taxon>
        <taxon>Eurotiales</taxon>
        <taxon>Aspergillaceae</taxon>
        <taxon>Penicillium</taxon>
    </lineage>
</organism>
<evidence type="ECO:0000313" key="3">
    <source>
        <dbReference type="Proteomes" id="UP001146351"/>
    </source>
</evidence>
<gene>
    <name evidence="2" type="ORF">N7492_010156</name>
</gene>
<dbReference type="InterPro" id="IPR002885">
    <property type="entry name" value="PPR_rpt"/>
</dbReference>
<reference evidence="2" key="1">
    <citation type="submission" date="2022-11" db="EMBL/GenBank/DDBJ databases">
        <authorList>
            <person name="Petersen C."/>
        </authorList>
    </citation>
    <scope>NUCLEOTIDE SEQUENCE</scope>
    <source>
        <strain evidence="2">IBT 21917</strain>
    </source>
</reference>
<dbReference type="AlphaFoldDB" id="A0A9W9HP34"/>
<dbReference type="InterPro" id="IPR011990">
    <property type="entry name" value="TPR-like_helical_dom_sf"/>
</dbReference>